<evidence type="ECO:0000313" key="1">
    <source>
        <dbReference type="EMBL" id="MCV5626462.1"/>
    </source>
</evidence>
<dbReference type="EMBL" id="JAOVKC010001603">
    <property type="protein sequence ID" value="MCV5626462.1"/>
    <property type="molecule type" value="Genomic_DNA"/>
</dbReference>
<evidence type="ECO:0000313" key="2">
    <source>
        <dbReference type="Proteomes" id="UP001208624"/>
    </source>
</evidence>
<dbReference type="Proteomes" id="UP001208624">
    <property type="component" value="Unassembled WGS sequence"/>
</dbReference>
<protein>
    <submittedName>
        <fullName evidence="1">Uncharacterized protein</fullName>
    </submittedName>
</protein>
<sequence>FIASVKPRTESQVRQIPDSKIKEFFNNNNIF</sequence>
<proteinExistence type="predicted"/>
<accession>A0AAP3A565</accession>
<dbReference type="AlphaFoldDB" id="A0AAP3A565"/>
<comment type="caution">
    <text evidence="1">The sequence shown here is derived from an EMBL/GenBank/DDBJ whole genome shotgun (WGS) entry which is preliminary data.</text>
</comment>
<name>A0AAP3A565_ECOLX</name>
<feature type="non-terminal residue" evidence="1">
    <location>
        <position position="1"/>
    </location>
</feature>
<gene>
    <name evidence="1" type="ORF">OFN31_33075</name>
</gene>
<reference evidence="1" key="1">
    <citation type="submission" date="2023-06" db="EMBL/GenBank/DDBJ databases">
        <title>Deciphering the underlying mechanisms mediating the transmission of blaNDM gene from human to animals in China.</title>
        <authorList>
            <person name="Chen K."/>
            <person name="Chen S."/>
        </authorList>
    </citation>
    <scope>NUCLEOTIDE SEQUENCE</scope>
    <source>
        <strain evidence="1">1199</strain>
    </source>
</reference>
<organism evidence="1 2">
    <name type="scientific">Escherichia coli</name>
    <dbReference type="NCBI Taxonomy" id="562"/>
    <lineage>
        <taxon>Bacteria</taxon>
        <taxon>Pseudomonadati</taxon>
        <taxon>Pseudomonadota</taxon>
        <taxon>Gammaproteobacteria</taxon>
        <taxon>Enterobacterales</taxon>
        <taxon>Enterobacteriaceae</taxon>
        <taxon>Escherichia</taxon>
    </lineage>
</organism>